<proteinExistence type="predicted"/>
<evidence type="ECO:0000313" key="2">
    <source>
        <dbReference type="Proteomes" id="UP001595823"/>
    </source>
</evidence>
<sequence length="103" mass="11102">MRKIWIAAGFAVGYVLGAKAGRERYDQIVDWANQAMGNEKVQKVTDAVKVQAGNAKNAASDKLKGTKIGEAVESFMETGEEKRTDITDELLDVSRGGPTVGSR</sequence>
<evidence type="ECO:0008006" key="3">
    <source>
        <dbReference type="Google" id="ProtNLM"/>
    </source>
</evidence>
<evidence type="ECO:0000313" key="1">
    <source>
        <dbReference type="EMBL" id="MFC4334709.1"/>
    </source>
</evidence>
<dbReference type="Proteomes" id="UP001595823">
    <property type="component" value="Unassembled WGS sequence"/>
</dbReference>
<dbReference type="RefSeq" id="WP_380618670.1">
    <property type="nucleotide sequence ID" value="NZ_JBHSDK010000008.1"/>
</dbReference>
<accession>A0ABV8TV80</accession>
<comment type="caution">
    <text evidence="1">The sequence shown here is derived from an EMBL/GenBank/DDBJ whole genome shotgun (WGS) entry which is preliminary data.</text>
</comment>
<protein>
    <recommendedName>
        <fullName evidence="3">YtxH domain-containing protein</fullName>
    </recommendedName>
</protein>
<keyword evidence="2" id="KW-1185">Reference proteome</keyword>
<gene>
    <name evidence="1" type="ORF">ACFPET_05810</name>
</gene>
<reference evidence="2" key="1">
    <citation type="journal article" date="2019" name="Int. J. Syst. Evol. Microbiol.">
        <title>The Global Catalogue of Microorganisms (GCM) 10K type strain sequencing project: providing services to taxonomists for standard genome sequencing and annotation.</title>
        <authorList>
            <consortium name="The Broad Institute Genomics Platform"/>
            <consortium name="The Broad Institute Genome Sequencing Center for Infectious Disease"/>
            <person name="Wu L."/>
            <person name="Ma J."/>
        </authorList>
    </citation>
    <scope>NUCLEOTIDE SEQUENCE [LARGE SCALE GENOMIC DNA]</scope>
    <source>
        <strain evidence="2">IBRC-M 10908</strain>
    </source>
</reference>
<organism evidence="1 2">
    <name type="scientific">Salininema proteolyticum</name>
    <dbReference type="NCBI Taxonomy" id="1607685"/>
    <lineage>
        <taxon>Bacteria</taxon>
        <taxon>Bacillati</taxon>
        <taxon>Actinomycetota</taxon>
        <taxon>Actinomycetes</taxon>
        <taxon>Glycomycetales</taxon>
        <taxon>Glycomycetaceae</taxon>
        <taxon>Salininema</taxon>
    </lineage>
</organism>
<dbReference type="EMBL" id="JBHSDK010000008">
    <property type="protein sequence ID" value="MFC4334709.1"/>
    <property type="molecule type" value="Genomic_DNA"/>
</dbReference>
<name>A0ABV8TV80_9ACTN</name>